<dbReference type="AlphaFoldDB" id="A0A327P7Q7"/>
<dbReference type="InterPro" id="IPR020095">
    <property type="entry name" value="PsdUridine_synth_TruA_C"/>
</dbReference>
<comment type="similarity">
    <text evidence="1 4 7">Belongs to the tRNA pseudouridine synthase TruA family.</text>
</comment>
<evidence type="ECO:0000259" key="8">
    <source>
        <dbReference type="Pfam" id="PF01416"/>
    </source>
</evidence>
<name>A0A327P7Q7_9BACT</name>
<comment type="caution">
    <text evidence="4">Lacks conserved residue(s) required for the propagation of feature annotation.</text>
</comment>
<dbReference type="Proteomes" id="UP000249610">
    <property type="component" value="Unassembled WGS sequence"/>
</dbReference>
<dbReference type="InterPro" id="IPR020094">
    <property type="entry name" value="TruA/RsuA/RluB/E/F_N"/>
</dbReference>
<dbReference type="NCBIfam" id="TIGR00071">
    <property type="entry name" value="hisT_truA"/>
    <property type="match status" value="1"/>
</dbReference>
<evidence type="ECO:0000313" key="11">
    <source>
        <dbReference type="Proteomes" id="UP000249610"/>
    </source>
</evidence>
<keyword evidence="2 4" id="KW-0819">tRNA processing</keyword>
<dbReference type="SUPFAM" id="SSF55120">
    <property type="entry name" value="Pseudouridine synthase"/>
    <property type="match status" value="1"/>
</dbReference>
<evidence type="ECO:0000256" key="1">
    <source>
        <dbReference type="ARBA" id="ARBA00009375"/>
    </source>
</evidence>
<dbReference type="PANTHER" id="PTHR11142">
    <property type="entry name" value="PSEUDOURIDYLATE SYNTHASE"/>
    <property type="match status" value="1"/>
</dbReference>
<dbReference type="InterPro" id="IPR020097">
    <property type="entry name" value="PsdUridine_synth_TruA_a/b_dom"/>
</dbReference>
<dbReference type="Pfam" id="PF01416">
    <property type="entry name" value="PseudoU_synth_1"/>
    <property type="match status" value="1"/>
</dbReference>
<feature type="binding site" evidence="4 6">
    <location>
        <position position="132"/>
    </location>
    <ligand>
        <name>substrate</name>
    </ligand>
</feature>
<dbReference type="HAMAP" id="MF_00171">
    <property type="entry name" value="TruA"/>
    <property type="match status" value="1"/>
</dbReference>
<dbReference type="PANTHER" id="PTHR11142:SF5">
    <property type="entry name" value="TRNA PSEUDOURIDINE(38_39) SYNTHASE"/>
    <property type="match status" value="1"/>
</dbReference>
<evidence type="ECO:0000259" key="9">
    <source>
        <dbReference type="Pfam" id="PF10105"/>
    </source>
</evidence>
<gene>
    <name evidence="4" type="primary">truA</name>
    <name evidence="10" type="ORF">LV83_03230</name>
</gene>
<evidence type="ECO:0000256" key="4">
    <source>
        <dbReference type="HAMAP-Rule" id="MF_00171"/>
    </source>
</evidence>
<keyword evidence="3 4" id="KW-0413">Isomerase</keyword>
<reference evidence="10 11" key="1">
    <citation type="submission" date="2018-06" db="EMBL/GenBank/DDBJ databases">
        <title>Genomic Encyclopedia of Archaeal and Bacterial Type Strains, Phase II (KMG-II): from individual species to whole genera.</title>
        <authorList>
            <person name="Goeker M."/>
        </authorList>
    </citation>
    <scope>NUCLEOTIDE SEQUENCE [LARGE SCALE GENOMIC DNA]</scope>
    <source>
        <strain evidence="10 11">DSM 23446</strain>
    </source>
</reference>
<dbReference type="Pfam" id="PF10105">
    <property type="entry name" value="DUF2344"/>
    <property type="match status" value="1"/>
</dbReference>
<dbReference type="GO" id="GO:0031119">
    <property type="term" value="P:tRNA pseudouridine synthesis"/>
    <property type="evidence" value="ECO:0007669"/>
    <property type="project" value="UniProtKB-UniRule"/>
</dbReference>
<dbReference type="EMBL" id="QLLK01000009">
    <property type="protein sequence ID" value="RAI87124.1"/>
    <property type="molecule type" value="Genomic_DNA"/>
</dbReference>
<dbReference type="GO" id="GO:1990481">
    <property type="term" value="P:mRNA pseudouridine synthesis"/>
    <property type="evidence" value="ECO:0007669"/>
    <property type="project" value="TreeGrafter"/>
</dbReference>
<dbReference type="Gene3D" id="3.30.70.660">
    <property type="entry name" value="Pseudouridine synthase I, catalytic domain, C-terminal subdomain"/>
    <property type="match status" value="1"/>
</dbReference>
<sequence length="278" mass="31964">MNEIAPNFNLKSQIVISLQSRPHSYLFSISYFGARYKGWAPQPNQPTVQRRVERVLRHVLGHEDFSLIGASRTDSGVSCIGGYVQLFLREKVEMEALLPEFNEHLPQDIRLNSVREVPTNFNLIQSVQEKTYRYYFANSTDFHPFASAFLVNVGGDLNWKEIKEACRLFTGKHDFKAFCKPSENKTDYKREVLSSGIFVSNEFLGQFFPKDIYYFEITGTGFLHHQVRKMMCAIWNVGSGEWKLEDIISRLENPDGEFPNLPPAPANGLVLWETVLEI</sequence>
<evidence type="ECO:0000256" key="5">
    <source>
        <dbReference type="PIRSR" id="PIRSR001430-1"/>
    </source>
</evidence>
<evidence type="ECO:0000256" key="7">
    <source>
        <dbReference type="RuleBase" id="RU003792"/>
    </source>
</evidence>
<dbReference type="GO" id="GO:0005737">
    <property type="term" value="C:cytoplasm"/>
    <property type="evidence" value="ECO:0007669"/>
    <property type="project" value="TreeGrafter"/>
</dbReference>
<protein>
    <recommendedName>
        <fullName evidence="4">tRNA pseudouridine synthase A</fullName>
        <ecNumber evidence="4">5.4.99.12</ecNumber>
    </recommendedName>
    <alternativeName>
        <fullName evidence="4">tRNA pseudouridine(38-40) synthase</fullName>
    </alternativeName>
    <alternativeName>
        <fullName evidence="4">tRNA pseudouridylate synthase I</fullName>
    </alternativeName>
    <alternativeName>
        <fullName evidence="4">tRNA-uridine isomerase I</fullName>
    </alternativeName>
</protein>
<comment type="subunit">
    <text evidence="4">Homodimer.</text>
</comment>
<evidence type="ECO:0000256" key="6">
    <source>
        <dbReference type="PIRSR" id="PIRSR001430-2"/>
    </source>
</evidence>
<evidence type="ECO:0000313" key="10">
    <source>
        <dbReference type="EMBL" id="RAI87124.1"/>
    </source>
</evidence>
<comment type="caution">
    <text evidence="10">The sequence shown here is derived from an EMBL/GenBank/DDBJ whole genome shotgun (WGS) entry which is preliminary data.</text>
</comment>
<dbReference type="GO" id="GO:0003723">
    <property type="term" value="F:RNA binding"/>
    <property type="evidence" value="ECO:0007669"/>
    <property type="project" value="InterPro"/>
</dbReference>
<keyword evidence="11" id="KW-1185">Reference proteome</keyword>
<evidence type="ECO:0000256" key="2">
    <source>
        <dbReference type="ARBA" id="ARBA00022694"/>
    </source>
</evidence>
<comment type="catalytic activity">
    <reaction evidence="4 7">
        <text>uridine(38/39/40) in tRNA = pseudouridine(38/39/40) in tRNA</text>
        <dbReference type="Rhea" id="RHEA:22376"/>
        <dbReference type="Rhea" id="RHEA-COMP:10085"/>
        <dbReference type="Rhea" id="RHEA-COMP:10087"/>
        <dbReference type="ChEBI" id="CHEBI:65314"/>
        <dbReference type="ChEBI" id="CHEBI:65315"/>
        <dbReference type="EC" id="5.4.99.12"/>
    </reaction>
</comment>
<dbReference type="Gene3D" id="3.30.70.580">
    <property type="entry name" value="Pseudouridine synthase I, catalytic domain, N-terminal subdomain"/>
    <property type="match status" value="1"/>
</dbReference>
<feature type="active site" description="Nucleophile" evidence="4 5">
    <location>
        <position position="74"/>
    </location>
</feature>
<dbReference type="GO" id="GO:0160147">
    <property type="term" value="F:tRNA pseudouridine(38-40) synthase activity"/>
    <property type="evidence" value="ECO:0007669"/>
    <property type="project" value="UniProtKB-EC"/>
</dbReference>
<feature type="domain" description="Pseudouridine synthase I TruA alpha/beta" evidence="8">
    <location>
        <begin position="165"/>
        <end position="273"/>
    </location>
</feature>
<accession>A0A327P7Q7</accession>
<organism evidence="10 11">
    <name type="scientific">Algoriphagus yeomjeoni</name>
    <dbReference type="NCBI Taxonomy" id="291403"/>
    <lineage>
        <taxon>Bacteria</taxon>
        <taxon>Pseudomonadati</taxon>
        <taxon>Bacteroidota</taxon>
        <taxon>Cytophagia</taxon>
        <taxon>Cytophagales</taxon>
        <taxon>Cyclobacteriaceae</taxon>
        <taxon>Algoriphagus</taxon>
    </lineage>
</organism>
<evidence type="ECO:0000256" key="3">
    <source>
        <dbReference type="ARBA" id="ARBA00023235"/>
    </source>
</evidence>
<dbReference type="InterPro" id="IPR018768">
    <property type="entry name" value="DUF2344"/>
</dbReference>
<dbReference type="EC" id="5.4.99.12" evidence="4"/>
<dbReference type="InterPro" id="IPR020103">
    <property type="entry name" value="PsdUridine_synth_cat_dom_sf"/>
</dbReference>
<proteinExistence type="inferred from homology"/>
<feature type="domain" description="DUF2344" evidence="9">
    <location>
        <begin position="76"/>
        <end position="141"/>
    </location>
</feature>
<dbReference type="InterPro" id="IPR001406">
    <property type="entry name" value="PsdUridine_synth_TruA"/>
</dbReference>
<dbReference type="PIRSF" id="PIRSF001430">
    <property type="entry name" value="tRNA_psdUrid_synth"/>
    <property type="match status" value="1"/>
</dbReference>
<comment type="function">
    <text evidence="4">Formation of pseudouridine at positions 38, 39 and 40 in the anticodon stem and loop of transfer RNAs.</text>
</comment>